<name>A0AAD1XN75_EUPCR</name>
<gene>
    <name evidence="4" type="ORF">ECRASSUSDP1_LOCUS17126</name>
</gene>
<evidence type="ECO:0000313" key="4">
    <source>
        <dbReference type="EMBL" id="CAI2375762.1"/>
    </source>
</evidence>
<keyword evidence="1" id="KW-0863">Zinc-finger</keyword>
<dbReference type="GO" id="GO:0008270">
    <property type="term" value="F:zinc ion binding"/>
    <property type="evidence" value="ECO:0007669"/>
    <property type="project" value="UniProtKB-KW"/>
</dbReference>
<organism evidence="4 5">
    <name type="scientific">Euplotes crassus</name>
    <dbReference type="NCBI Taxonomy" id="5936"/>
    <lineage>
        <taxon>Eukaryota</taxon>
        <taxon>Sar</taxon>
        <taxon>Alveolata</taxon>
        <taxon>Ciliophora</taxon>
        <taxon>Intramacronucleata</taxon>
        <taxon>Spirotrichea</taxon>
        <taxon>Hypotrichia</taxon>
        <taxon>Euplotida</taxon>
        <taxon>Euplotidae</taxon>
        <taxon>Moneuplotes</taxon>
    </lineage>
</organism>
<dbReference type="InterPro" id="IPR013087">
    <property type="entry name" value="Znf_C2H2_type"/>
</dbReference>
<dbReference type="Pfam" id="PF23225">
    <property type="entry name" value="zf-C2H2_7th_ZNF462"/>
    <property type="match status" value="1"/>
</dbReference>
<evidence type="ECO:0000313" key="5">
    <source>
        <dbReference type="Proteomes" id="UP001295684"/>
    </source>
</evidence>
<evidence type="ECO:0000259" key="3">
    <source>
        <dbReference type="PROSITE" id="PS50157"/>
    </source>
</evidence>
<feature type="region of interest" description="Disordered" evidence="2">
    <location>
        <begin position="1"/>
        <end position="68"/>
    </location>
</feature>
<dbReference type="EMBL" id="CAMPGE010017266">
    <property type="protein sequence ID" value="CAI2375762.1"/>
    <property type="molecule type" value="Genomic_DNA"/>
</dbReference>
<protein>
    <recommendedName>
        <fullName evidence="3">C2H2-type domain-containing protein</fullName>
    </recommendedName>
</protein>
<feature type="domain" description="C2H2-type" evidence="3">
    <location>
        <begin position="70"/>
        <end position="98"/>
    </location>
</feature>
<keyword evidence="1" id="KW-0479">Metal-binding</keyword>
<keyword evidence="5" id="KW-1185">Reference proteome</keyword>
<dbReference type="AlphaFoldDB" id="A0AAD1XN75"/>
<reference evidence="4" key="1">
    <citation type="submission" date="2023-07" db="EMBL/GenBank/DDBJ databases">
        <authorList>
            <consortium name="AG Swart"/>
            <person name="Singh M."/>
            <person name="Singh A."/>
            <person name="Seah K."/>
            <person name="Emmerich C."/>
        </authorList>
    </citation>
    <scope>NUCLEOTIDE SEQUENCE</scope>
    <source>
        <strain evidence="4">DP1</strain>
    </source>
</reference>
<feature type="compositionally biased region" description="Basic residues" evidence="2">
    <location>
        <begin position="52"/>
        <end position="62"/>
    </location>
</feature>
<proteinExistence type="predicted"/>
<evidence type="ECO:0000256" key="1">
    <source>
        <dbReference type="PROSITE-ProRule" id="PRU00042"/>
    </source>
</evidence>
<dbReference type="PROSITE" id="PS00028">
    <property type="entry name" value="ZINC_FINGER_C2H2_1"/>
    <property type="match status" value="1"/>
</dbReference>
<sequence length="324" mass="38108">MSKNTYSEDSRPNIILKEEGKDDMGYPSELNKSYHREAMTYQSEMSNAGSKGGRKKNKRRSKKDQEGRNFRCQHCEKTYLSYPALYTHKKLKHPDVKVSETIQRKVVKRTEPYDSEKNPTSLEYFCTPDKAGGPIDPLSYFYEITWEKLKLDPKRSRMYPFLKVFSILDGFAVEDPETLIPKRDYDDLSPEEKKSKMCCDEVLALYLREVSRITNTRCYRKVMTIVILYRECINRFGWPKKAEHETITKSRRQIEMTPFSICNNAEYLPEVANLLVTEFIYGNEKLLEISLDDSIDLIRNLCTWLFNNGFTSRRVGMRQHQTNE</sequence>
<feature type="compositionally biased region" description="Basic and acidic residues" evidence="2">
    <location>
        <begin position="1"/>
        <end position="24"/>
    </location>
</feature>
<dbReference type="InterPro" id="IPR059059">
    <property type="entry name" value="Znf-C2H2_7th_ZNF462"/>
</dbReference>
<accession>A0AAD1XN75</accession>
<evidence type="ECO:0000256" key="2">
    <source>
        <dbReference type="SAM" id="MobiDB-lite"/>
    </source>
</evidence>
<keyword evidence="1" id="KW-0862">Zinc</keyword>
<comment type="caution">
    <text evidence="4">The sequence shown here is derived from an EMBL/GenBank/DDBJ whole genome shotgun (WGS) entry which is preliminary data.</text>
</comment>
<dbReference type="Proteomes" id="UP001295684">
    <property type="component" value="Unassembled WGS sequence"/>
</dbReference>
<dbReference type="PROSITE" id="PS50157">
    <property type="entry name" value="ZINC_FINGER_C2H2_2"/>
    <property type="match status" value="1"/>
</dbReference>